<dbReference type="InterPro" id="IPR041694">
    <property type="entry name" value="ADH_N_2"/>
</dbReference>
<evidence type="ECO:0000256" key="1">
    <source>
        <dbReference type="ARBA" id="ARBA00023002"/>
    </source>
</evidence>
<evidence type="ECO:0000313" key="3">
    <source>
        <dbReference type="EMBL" id="TFK95141.1"/>
    </source>
</evidence>
<dbReference type="Gene3D" id="3.90.180.10">
    <property type="entry name" value="Medium-chain alcohol dehydrogenases, catalytic domain"/>
    <property type="match status" value="1"/>
</dbReference>
<keyword evidence="4" id="KW-1185">Reference proteome</keyword>
<dbReference type="Proteomes" id="UP000305067">
    <property type="component" value="Unassembled WGS sequence"/>
</dbReference>
<dbReference type="InterPro" id="IPR013149">
    <property type="entry name" value="ADH-like_C"/>
</dbReference>
<dbReference type="InterPro" id="IPR011032">
    <property type="entry name" value="GroES-like_sf"/>
</dbReference>
<dbReference type="AlphaFoldDB" id="A0A5C3Q006"/>
<evidence type="ECO:0000259" key="2">
    <source>
        <dbReference type="SMART" id="SM00829"/>
    </source>
</evidence>
<accession>A0A5C3Q006</accession>
<dbReference type="SUPFAM" id="SSF51735">
    <property type="entry name" value="NAD(P)-binding Rossmann-fold domains"/>
    <property type="match status" value="1"/>
</dbReference>
<proteinExistence type="predicted"/>
<keyword evidence="1" id="KW-0560">Oxidoreductase</keyword>
<dbReference type="EMBL" id="ML178933">
    <property type="protein sequence ID" value="TFK95141.1"/>
    <property type="molecule type" value="Genomic_DNA"/>
</dbReference>
<dbReference type="CDD" id="cd05288">
    <property type="entry name" value="PGDH"/>
    <property type="match status" value="1"/>
</dbReference>
<dbReference type="InterPro" id="IPR020843">
    <property type="entry name" value="ER"/>
</dbReference>
<reference evidence="3 4" key="1">
    <citation type="journal article" date="2019" name="Nat. Ecol. Evol.">
        <title>Megaphylogeny resolves global patterns of mushroom evolution.</title>
        <authorList>
            <person name="Varga T."/>
            <person name="Krizsan K."/>
            <person name="Foldi C."/>
            <person name="Dima B."/>
            <person name="Sanchez-Garcia M."/>
            <person name="Sanchez-Ramirez S."/>
            <person name="Szollosi G.J."/>
            <person name="Szarkandi J.G."/>
            <person name="Papp V."/>
            <person name="Albert L."/>
            <person name="Andreopoulos W."/>
            <person name="Angelini C."/>
            <person name="Antonin V."/>
            <person name="Barry K.W."/>
            <person name="Bougher N.L."/>
            <person name="Buchanan P."/>
            <person name="Buyck B."/>
            <person name="Bense V."/>
            <person name="Catcheside P."/>
            <person name="Chovatia M."/>
            <person name="Cooper J."/>
            <person name="Damon W."/>
            <person name="Desjardin D."/>
            <person name="Finy P."/>
            <person name="Geml J."/>
            <person name="Haridas S."/>
            <person name="Hughes K."/>
            <person name="Justo A."/>
            <person name="Karasinski D."/>
            <person name="Kautmanova I."/>
            <person name="Kiss B."/>
            <person name="Kocsube S."/>
            <person name="Kotiranta H."/>
            <person name="LaButti K.M."/>
            <person name="Lechner B.E."/>
            <person name="Liimatainen K."/>
            <person name="Lipzen A."/>
            <person name="Lukacs Z."/>
            <person name="Mihaltcheva S."/>
            <person name="Morgado L.N."/>
            <person name="Niskanen T."/>
            <person name="Noordeloos M.E."/>
            <person name="Ohm R.A."/>
            <person name="Ortiz-Santana B."/>
            <person name="Ovrebo C."/>
            <person name="Racz N."/>
            <person name="Riley R."/>
            <person name="Savchenko A."/>
            <person name="Shiryaev A."/>
            <person name="Soop K."/>
            <person name="Spirin V."/>
            <person name="Szebenyi C."/>
            <person name="Tomsovsky M."/>
            <person name="Tulloss R.E."/>
            <person name="Uehling J."/>
            <person name="Grigoriev I.V."/>
            <person name="Vagvolgyi C."/>
            <person name="Papp T."/>
            <person name="Martin F.M."/>
            <person name="Miettinen O."/>
            <person name="Hibbett D.S."/>
            <person name="Nagy L.G."/>
        </authorList>
    </citation>
    <scope>NUCLEOTIDE SEQUENCE [LARGE SCALE GENOMIC DNA]</scope>
    <source>
        <strain evidence="3 4">CBS 309.79</strain>
    </source>
</reference>
<dbReference type="SUPFAM" id="SSF50129">
    <property type="entry name" value="GroES-like"/>
    <property type="match status" value="1"/>
</dbReference>
<name>A0A5C3Q006_9AGAR</name>
<dbReference type="PANTHER" id="PTHR43205:SF19">
    <property type="entry name" value="ENOYL REDUCTASE (ER) DOMAIN-CONTAINING PROTEIN"/>
    <property type="match status" value="1"/>
</dbReference>
<dbReference type="InterPro" id="IPR045010">
    <property type="entry name" value="MDR_fam"/>
</dbReference>
<dbReference type="Gene3D" id="3.40.50.720">
    <property type="entry name" value="NAD(P)-binding Rossmann-like Domain"/>
    <property type="match status" value="1"/>
</dbReference>
<protein>
    <recommendedName>
        <fullName evidence="2">Enoyl reductase (ER) domain-containing protein</fullName>
    </recommendedName>
</protein>
<evidence type="ECO:0000313" key="4">
    <source>
        <dbReference type="Proteomes" id="UP000305067"/>
    </source>
</evidence>
<organism evidence="3 4">
    <name type="scientific">Pterulicium gracile</name>
    <dbReference type="NCBI Taxonomy" id="1884261"/>
    <lineage>
        <taxon>Eukaryota</taxon>
        <taxon>Fungi</taxon>
        <taxon>Dikarya</taxon>
        <taxon>Basidiomycota</taxon>
        <taxon>Agaricomycotina</taxon>
        <taxon>Agaricomycetes</taxon>
        <taxon>Agaricomycetidae</taxon>
        <taxon>Agaricales</taxon>
        <taxon>Pleurotineae</taxon>
        <taxon>Pterulaceae</taxon>
        <taxon>Pterulicium</taxon>
    </lineage>
</organism>
<dbReference type="FunFam" id="3.40.50.720:FF:000121">
    <property type="entry name" value="Prostaglandin reductase 2"/>
    <property type="match status" value="1"/>
</dbReference>
<dbReference type="PANTHER" id="PTHR43205">
    <property type="entry name" value="PROSTAGLANDIN REDUCTASE"/>
    <property type="match status" value="1"/>
</dbReference>
<dbReference type="Pfam" id="PF16884">
    <property type="entry name" value="ADH_N_2"/>
    <property type="match status" value="1"/>
</dbReference>
<dbReference type="Pfam" id="PF00107">
    <property type="entry name" value="ADH_zinc_N"/>
    <property type="match status" value="1"/>
</dbReference>
<feature type="domain" description="Enoyl reductase (ER)" evidence="2">
    <location>
        <begin position="27"/>
        <end position="349"/>
    </location>
</feature>
<sequence>MPSIPKTTKALILQNAAKDEPEYTLGKANSTFALKELELAELSEGQLLVRTIYLSNDPAQRGWIQKDADPERLYVPPIREGEVMRSYVVGQVVQSKSSSIPEGSLVASTGGWREYIVTDDKTARKVDPVPGIPNTVHVGIFGGPGFTAYFGLVSVLDLKKGESIVVSGAAGAVGNIVVQYAKHVLGASKVIGIVGTNDKAEWIKSLGADAVVNYKDADFKEKLIAATEGYVDTYFDNVGGEILDLMLARVKRHGRIAVCGAISSYNGKPTQLNNWFEVISNRLNIHGFLVLDYLSRAPEAVAALRKALEEGKLKHETKGETLVRTKSFEEVPLVWSKLFSGGNIGKLVTQVSDDI</sequence>
<gene>
    <name evidence="3" type="ORF">BDV98DRAFT_556661</name>
</gene>
<dbReference type="OrthoDB" id="809632at2759"/>
<dbReference type="InterPro" id="IPR036291">
    <property type="entry name" value="NAD(P)-bd_dom_sf"/>
</dbReference>
<dbReference type="GO" id="GO:0016628">
    <property type="term" value="F:oxidoreductase activity, acting on the CH-CH group of donors, NAD or NADP as acceptor"/>
    <property type="evidence" value="ECO:0007669"/>
    <property type="project" value="InterPro"/>
</dbReference>
<dbReference type="SMART" id="SM00829">
    <property type="entry name" value="PKS_ER"/>
    <property type="match status" value="1"/>
</dbReference>